<feature type="transmembrane region" description="Helical" evidence="12">
    <location>
        <begin position="97"/>
        <end position="117"/>
    </location>
</feature>
<dbReference type="PANTHER" id="PTHR11662">
    <property type="entry name" value="SOLUTE CARRIER FAMILY 17"/>
    <property type="match status" value="1"/>
</dbReference>
<comment type="similarity">
    <text evidence="2">Belongs to the major facilitator superfamily. Sodium/anion cotransporter family.</text>
</comment>
<feature type="transmembrane region" description="Helical" evidence="12">
    <location>
        <begin position="328"/>
        <end position="348"/>
    </location>
</feature>
<dbReference type="GO" id="GO:0006814">
    <property type="term" value="P:sodium ion transport"/>
    <property type="evidence" value="ECO:0007669"/>
    <property type="project" value="UniProtKB-KW"/>
</dbReference>
<organism evidence="14">
    <name type="scientific">Photinus pyralis</name>
    <name type="common">Common eastern firefly</name>
    <name type="synonym">Lampyris pyralis</name>
    <dbReference type="NCBI Taxonomy" id="7054"/>
    <lineage>
        <taxon>Eukaryota</taxon>
        <taxon>Metazoa</taxon>
        <taxon>Ecdysozoa</taxon>
        <taxon>Arthropoda</taxon>
        <taxon>Hexapoda</taxon>
        <taxon>Insecta</taxon>
        <taxon>Pterygota</taxon>
        <taxon>Neoptera</taxon>
        <taxon>Endopterygota</taxon>
        <taxon>Coleoptera</taxon>
        <taxon>Polyphaga</taxon>
        <taxon>Elateriformia</taxon>
        <taxon>Elateroidea</taxon>
        <taxon>Lampyridae</taxon>
        <taxon>Lampyrinae</taxon>
        <taxon>Photinus</taxon>
    </lineage>
</organism>
<dbReference type="FunFam" id="1.20.1250.20:FF:000144">
    <property type="entry name" value="Picot, isoform B"/>
    <property type="match status" value="1"/>
</dbReference>
<keyword evidence="8 12" id="KW-0472">Membrane</keyword>
<keyword evidence="3" id="KW-0813">Transport</keyword>
<feature type="transmembrane region" description="Helical" evidence="12">
    <location>
        <begin position="246"/>
        <end position="266"/>
    </location>
</feature>
<evidence type="ECO:0000256" key="6">
    <source>
        <dbReference type="ARBA" id="ARBA00022989"/>
    </source>
</evidence>
<feature type="transmembrane region" description="Helical" evidence="12">
    <location>
        <begin position="426"/>
        <end position="445"/>
    </location>
</feature>
<protein>
    <recommendedName>
        <fullName evidence="11">Putative inorganic phosphate cotransporter</fullName>
    </recommendedName>
</protein>
<evidence type="ECO:0000256" key="8">
    <source>
        <dbReference type="ARBA" id="ARBA00023136"/>
    </source>
</evidence>
<dbReference type="GO" id="GO:0016020">
    <property type="term" value="C:membrane"/>
    <property type="evidence" value="ECO:0007669"/>
    <property type="project" value="UniProtKB-SubCell"/>
</dbReference>
<dbReference type="RefSeq" id="XP_031339216.1">
    <property type="nucleotide sequence ID" value="XM_031483356.1"/>
</dbReference>
<keyword evidence="6 12" id="KW-1133">Transmembrane helix</keyword>
<evidence type="ECO:0000256" key="3">
    <source>
        <dbReference type="ARBA" id="ARBA00022448"/>
    </source>
</evidence>
<dbReference type="Gene3D" id="1.20.1250.20">
    <property type="entry name" value="MFS general substrate transporter like domains"/>
    <property type="match status" value="2"/>
</dbReference>
<evidence type="ECO:0000256" key="2">
    <source>
        <dbReference type="ARBA" id="ARBA00008586"/>
    </source>
</evidence>
<evidence type="ECO:0000313" key="14">
    <source>
        <dbReference type="EMBL" id="JAV76294.1"/>
    </source>
</evidence>
<comment type="function">
    <text evidence="10">May be an inorganic phosphate cotransporter.</text>
</comment>
<comment type="subcellular location">
    <subcellularLocation>
        <location evidence="1">Membrane</location>
        <topology evidence="1">Multi-pass membrane protein</topology>
    </subcellularLocation>
</comment>
<keyword evidence="9" id="KW-0406">Ion transport</keyword>
<evidence type="ECO:0000256" key="11">
    <source>
        <dbReference type="ARBA" id="ARBA00068450"/>
    </source>
</evidence>
<evidence type="ECO:0000256" key="12">
    <source>
        <dbReference type="SAM" id="Phobius"/>
    </source>
</evidence>
<dbReference type="InterPro" id="IPR036259">
    <property type="entry name" value="MFS_trans_sf"/>
</dbReference>
<evidence type="ECO:0000256" key="10">
    <source>
        <dbReference type="ARBA" id="ARBA00054632"/>
    </source>
</evidence>
<feature type="transmembrane region" description="Helical" evidence="12">
    <location>
        <begin position="129"/>
        <end position="146"/>
    </location>
</feature>
<dbReference type="GeneID" id="116167813"/>
<keyword evidence="7" id="KW-0915">Sodium</keyword>
<feature type="transmembrane region" description="Helical" evidence="12">
    <location>
        <begin position="158"/>
        <end position="184"/>
    </location>
</feature>
<evidence type="ECO:0000256" key="7">
    <source>
        <dbReference type="ARBA" id="ARBA00023053"/>
    </source>
</evidence>
<feature type="transmembrane region" description="Helical" evidence="12">
    <location>
        <begin position="388"/>
        <end position="414"/>
    </location>
</feature>
<dbReference type="RefSeq" id="XP_031339214.1">
    <property type="nucleotide sequence ID" value="XM_031483354.1"/>
</dbReference>
<dbReference type="PROSITE" id="PS50850">
    <property type="entry name" value="MFS"/>
    <property type="match status" value="1"/>
</dbReference>
<sequence>MEREKQCLEDAIAPPRVIGARHLQVALLFLVVNVSYLMRSNMSVAIVAMTDPDTSPNPDVPTYEWNDKSIILTAFYVGYIIPQVTAGQLAKNYGPKWILTAAVLAGSLLTILTPLVADLGSWPVSVSRVLQGVTQGFIFPSCHTLLSKWVPPCERARLCAFVYAGIPVGTALTMTLTGFLSATWMGWPSAFYIFGAVGLIWTLTWVVLGRNSPAAHGGMDYREKLYIEKSLGQVVRTEAAATPWKAILTSAPVWALTAAYFAHGWGFSTLNTNVPSYMAKVLNFNIAGSGILSAAPYLLFWLVSIIVSAITDFVITRKYVTVGTARKVANSIGLYVPAVALIVLGLISDSKSDITIVTLVLLFIAIAINGSAYSGYRVNHMDLSLAHAGVLMGITNTIASISSIIAPLLLHFIVTNENDPLQWATIFYIAAPIYIVGNTIFLIFGSGETQPWNGP</sequence>
<dbReference type="PANTHER" id="PTHR11662:SF280">
    <property type="entry name" value="FI21844P1-RELATED"/>
    <property type="match status" value="1"/>
</dbReference>
<dbReference type="SUPFAM" id="SSF103473">
    <property type="entry name" value="MFS general substrate transporter"/>
    <property type="match status" value="1"/>
</dbReference>
<reference evidence="14" key="1">
    <citation type="journal article" date="2016" name="Sci. Rep.">
        <title>Molecular characterization of firefly nuptial gifts: a multi-omics approach sheds light on postcopulatory sexual selection.</title>
        <authorList>
            <person name="Al-Wathiqui N."/>
            <person name="Fallon T.R."/>
            <person name="South A."/>
            <person name="Weng J.K."/>
            <person name="Lewis S.M."/>
        </authorList>
    </citation>
    <scope>NUCLEOTIDE SEQUENCE</scope>
</reference>
<evidence type="ECO:0000256" key="5">
    <source>
        <dbReference type="ARBA" id="ARBA00022847"/>
    </source>
</evidence>
<keyword evidence="4 12" id="KW-0812">Transmembrane</keyword>
<accession>A0A1Y1LRI1</accession>
<dbReference type="InterPro" id="IPR020846">
    <property type="entry name" value="MFS_dom"/>
</dbReference>
<proteinExistence type="inferred from homology"/>
<keyword evidence="9" id="KW-0739">Sodium transport</keyword>
<dbReference type="EMBL" id="GEZM01048912">
    <property type="protein sequence ID" value="JAV76294.1"/>
    <property type="molecule type" value="Transcribed_RNA"/>
</dbReference>
<keyword evidence="5" id="KW-0769">Symport</keyword>
<evidence type="ECO:0000256" key="1">
    <source>
        <dbReference type="ARBA" id="ARBA00004141"/>
    </source>
</evidence>
<feature type="transmembrane region" description="Helical" evidence="12">
    <location>
        <begin position="69"/>
        <end position="90"/>
    </location>
</feature>
<feature type="transmembrane region" description="Helical" evidence="12">
    <location>
        <begin position="25"/>
        <end position="49"/>
    </location>
</feature>
<feature type="transmembrane region" description="Helical" evidence="12">
    <location>
        <begin position="190"/>
        <end position="208"/>
    </location>
</feature>
<name>A0A1Y1LRI1_PHOPY</name>
<dbReference type="Pfam" id="PF07690">
    <property type="entry name" value="MFS_1"/>
    <property type="match status" value="1"/>
</dbReference>
<dbReference type="GO" id="GO:0006820">
    <property type="term" value="P:monoatomic anion transport"/>
    <property type="evidence" value="ECO:0007669"/>
    <property type="project" value="TreeGrafter"/>
</dbReference>
<evidence type="ECO:0000259" key="13">
    <source>
        <dbReference type="PROSITE" id="PS50850"/>
    </source>
</evidence>
<dbReference type="OrthoDB" id="2985014at2759"/>
<dbReference type="KEGG" id="ppyr:116167813"/>
<feature type="transmembrane region" description="Helical" evidence="12">
    <location>
        <begin position="354"/>
        <end position="376"/>
    </location>
</feature>
<dbReference type="InterPro" id="IPR050382">
    <property type="entry name" value="MFS_Na/Anion_cotransporter"/>
</dbReference>
<dbReference type="CDD" id="cd17318">
    <property type="entry name" value="MFS_SLC17"/>
    <property type="match status" value="1"/>
</dbReference>
<feature type="domain" description="Major facilitator superfamily (MFS) profile" evidence="13">
    <location>
        <begin position="28"/>
        <end position="449"/>
    </location>
</feature>
<dbReference type="EMBL" id="GEZM01048916">
    <property type="protein sequence ID" value="JAV76288.1"/>
    <property type="molecule type" value="Transcribed_RNA"/>
</dbReference>
<dbReference type="AlphaFoldDB" id="A0A1Y1LRI1"/>
<feature type="transmembrane region" description="Helical" evidence="12">
    <location>
        <begin position="286"/>
        <end position="316"/>
    </location>
</feature>
<dbReference type="GO" id="GO:0015293">
    <property type="term" value="F:symporter activity"/>
    <property type="evidence" value="ECO:0007669"/>
    <property type="project" value="UniProtKB-KW"/>
</dbReference>
<dbReference type="FunFam" id="1.20.1250.20:FF:000003">
    <property type="entry name" value="Solute carrier family 17 member 3"/>
    <property type="match status" value="1"/>
</dbReference>
<evidence type="ECO:0000256" key="9">
    <source>
        <dbReference type="ARBA" id="ARBA00023201"/>
    </source>
</evidence>
<evidence type="ECO:0000256" key="4">
    <source>
        <dbReference type="ARBA" id="ARBA00022692"/>
    </source>
</evidence>
<dbReference type="InterPro" id="IPR011701">
    <property type="entry name" value="MFS"/>
</dbReference>